<dbReference type="Proteomes" id="UP001055072">
    <property type="component" value="Unassembled WGS sequence"/>
</dbReference>
<sequence>MMLTLSAISPDNLEIKRVFRALGQGSTSSKESFPSSPRTPIRERFHPLSKSVIAKDLPKVYSLPWKPQPGGRYVPNQEYCTAYPYVADLAAELPVSSKELYILADGDHFGNGVINVYEDNENKLVGSDIFVDVKMYYDNPIAVKMTDISYVHSMKNENGVRITTSPAISLEPVHRYISINVRIPRSTGSEPLSLPAFRTHLPNFTHTIGELGGIAQFQSITLSSADKAIIVKSLSAQRIRLRTTNGSIEGSFSSNQHISLRTVNAPISADIVLTNNGEGWTGLEMLSSNAEISASMALESTAPKGKIPSFRVLAKSSNKTVNLKAVSSPLKANTQMEIQTSNAPATFRLPASYEGKFDLHSTPFKPVVNVNEDVKDPAGLERKREVHNDRSRRGLLSGSISWVEDEHSEGAVGHEAPSKGTMSKVSIKTSNAEAHVFL</sequence>
<evidence type="ECO:0000313" key="2">
    <source>
        <dbReference type="Proteomes" id="UP001055072"/>
    </source>
</evidence>
<proteinExistence type="predicted"/>
<organism evidence="1 2">
    <name type="scientific">Irpex rosettiformis</name>
    <dbReference type="NCBI Taxonomy" id="378272"/>
    <lineage>
        <taxon>Eukaryota</taxon>
        <taxon>Fungi</taxon>
        <taxon>Dikarya</taxon>
        <taxon>Basidiomycota</taxon>
        <taxon>Agaricomycotina</taxon>
        <taxon>Agaricomycetes</taxon>
        <taxon>Polyporales</taxon>
        <taxon>Irpicaceae</taxon>
        <taxon>Irpex</taxon>
    </lineage>
</organism>
<keyword evidence="2" id="KW-1185">Reference proteome</keyword>
<gene>
    <name evidence="1" type="ORF">BDY19DRAFT_995394</name>
</gene>
<comment type="caution">
    <text evidence="1">The sequence shown here is derived from an EMBL/GenBank/DDBJ whole genome shotgun (WGS) entry which is preliminary data.</text>
</comment>
<protein>
    <submittedName>
        <fullName evidence="1">Uncharacterized protein</fullName>
    </submittedName>
</protein>
<name>A0ACB8TY38_9APHY</name>
<reference evidence="1" key="1">
    <citation type="journal article" date="2021" name="Environ. Microbiol.">
        <title>Gene family expansions and transcriptome signatures uncover fungal adaptations to wood decay.</title>
        <authorList>
            <person name="Hage H."/>
            <person name="Miyauchi S."/>
            <person name="Viragh M."/>
            <person name="Drula E."/>
            <person name="Min B."/>
            <person name="Chaduli D."/>
            <person name="Navarro D."/>
            <person name="Favel A."/>
            <person name="Norest M."/>
            <person name="Lesage-Meessen L."/>
            <person name="Balint B."/>
            <person name="Merenyi Z."/>
            <person name="de Eugenio L."/>
            <person name="Morin E."/>
            <person name="Martinez A.T."/>
            <person name="Baldrian P."/>
            <person name="Stursova M."/>
            <person name="Martinez M.J."/>
            <person name="Novotny C."/>
            <person name="Magnuson J.K."/>
            <person name="Spatafora J.W."/>
            <person name="Maurice S."/>
            <person name="Pangilinan J."/>
            <person name="Andreopoulos W."/>
            <person name="LaButti K."/>
            <person name="Hundley H."/>
            <person name="Na H."/>
            <person name="Kuo A."/>
            <person name="Barry K."/>
            <person name="Lipzen A."/>
            <person name="Henrissat B."/>
            <person name="Riley R."/>
            <person name="Ahrendt S."/>
            <person name="Nagy L.G."/>
            <person name="Grigoriev I.V."/>
            <person name="Martin F."/>
            <person name="Rosso M.N."/>
        </authorList>
    </citation>
    <scope>NUCLEOTIDE SEQUENCE</scope>
    <source>
        <strain evidence="1">CBS 384.51</strain>
    </source>
</reference>
<dbReference type="EMBL" id="MU274920">
    <property type="protein sequence ID" value="KAI0086962.1"/>
    <property type="molecule type" value="Genomic_DNA"/>
</dbReference>
<accession>A0ACB8TY38</accession>
<evidence type="ECO:0000313" key="1">
    <source>
        <dbReference type="EMBL" id="KAI0086962.1"/>
    </source>
</evidence>